<protein>
    <submittedName>
        <fullName evidence="7">Flagellar hook-basal body complex protein</fullName>
    </submittedName>
</protein>
<comment type="similarity">
    <text evidence="2 4">Belongs to the flagella basal body rod proteins family.</text>
</comment>
<dbReference type="NCBIfam" id="TIGR03506">
    <property type="entry name" value="FlgEFG_subfam"/>
    <property type="match status" value="1"/>
</dbReference>
<dbReference type="InterPro" id="IPR020013">
    <property type="entry name" value="Flagellar_FlgE/F/G"/>
</dbReference>
<dbReference type="InterPro" id="IPR037058">
    <property type="entry name" value="Falgellar_hook_FlgE_sf"/>
</dbReference>
<dbReference type="RefSeq" id="WP_219802962.1">
    <property type="nucleotide sequence ID" value="NZ_CP080096.1"/>
</dbReference>
<dbReference type="PANTHER" id="PTHR30435">
    <property type="entry name" value="FLAGELLAR PROTEIN"/>
    <property type="match status" value="1"/>
</dbReference>
<comment type="subcellular location">
    <subcellularLocation>
        <location evidence="1 4">Bacterial flagellum basal body</location>
    </subcellularLocation>
</comment>
<evidence type="ECO:0000256" key="2">
    <source>
        <dbReference type="ARBA" id="ARBA00009677"/>
    </source>
</evidence>
<evidence type="ECO:0000256" key="4">
    <source>
        <dbReference type="RuleBase" id="RU362116"/>
    </source>
</evidence>
<keyword evidence="7" id="KW-0282">Flagellum</keyword>
<evidence type="ECO:0000256" key="1">
    <source>
        <dbReference type="ARBA" id="ARBA00004117"/>
    </source>
</evidence>
<proteinExistence type="inferred from homology"/>
<reference evidence="7 8" key="1">
    <citation type="submission" date="2021-07" db="EMBL/GenBank/DDBJ databases">
        <title>Paraburkholderia edwinii protects Aspergillus sp. from phenazines by acting as a toxin sponge.</title>
        <authorList>
            <person name="Dahlstrom K.M."/>
            <person name="Newman D.K."/>
        </authorList>
    </citation>
    <scope>NUCLEOTIDE SEQUENCE [LARGE SCALE GENOMIC DNA]</scope>
    <source>
        <strain evidence="7 8">Pe01</strain>
    </source>
</reference>
<gene>
    <name evidence="7" type="ORF">KZJ38_26850</name>
</gene>
<evidence type="ECO:0000259" key="6">
    <source>
        <dbReference type="Pfam" id="PF07559"/>
    </source>
</evidence>
<keyword evidence="7" id="KW-0966">Cell projection</keyword>
<dbReference type="InterPro" id="IPR037925">
    <property type="entry name" value="FlgE/F/G-like"/>
</dbReference>
<feature type="compositionally biased region" description="Low complexity" evidence="5">
    <location>
        <begin position="138"/>
        <end position="149"/>
    </location>
</feature>
<feature type="compositionally biased region" description="Basic residues" evidence="5">
    <location>
        <begin position="257"/>
        <end position="274"/>
    </location>
</feature>
<evidence type="ECO:0000256" key="3">
    <source>
        <dbReference type="ARBA" id="ARBA00023143"/>
    </source>
</evidence>
<dbReference type="EMBL" id="CP080096">
    <property type="protein sequence ID" value="QYD73263.1"/>
    <property type="molecule type" value="Genomic_DNA"/>
</dbReference>
<keyword evidence="3 4" id="KW-0975">Bacterial flagellum</keyword>
<evidence type="ECO:0000313" key="8">
    <source>
        <dbReference type="Proteomes" id="UP000826462"/>
    </source>
</evidence>
<keyword evidence="8" id="KW-1185">Reference proteome</keyword>
<organism evidence="7 8">
    <name type="scientific">Paraburkholderia edwinii</name>
    <dbReference type="NCBI Taxonomy" id="2861782"/>
    <lineage>
        <taxon>Bacteria</taxon>
        <taxon>Pseudomonadati</taxon>
        <taxon>Pseudomonadota</taxon>
        <taxon>Betaproteobacteria</taxon>
        <taxon>Burkholderiales</taxon>
        <taxon>Burkholderiaceae</taxon>
        <taxon>Paraburkholderia</taxon>
    </lineage>
</organism>
<sequence>MHDRPVDAAMTGAEDALKPAVAATKLTTKPFDYKDSTSFNFVTSGQTFDSLGRQTTVSVYFVKNQNPGKWRVFAGPSGIAPTDLGSMTFDSSGRLASTADPDGNTITPMGKFRLAIPNTVCASPQIVTLDLSRTTQLGSHASGHSGGSSTVRSAPTQDGFGASRLASYSIGGDGTITGTYSDGRKVALGQVLLANFANPHNLQHLGRNQFAQTSESGDARVGVPGTSNLGSIWGNAIESSNVGLPGSLAGPAARGATAKRTHKRSKRSRSSTKH</sequence>
<evidence type="ECO:0000313" key="7">
    <source>
        <dbReference type="EMBL" id="QYD73263.1"/>
    </source>
</evidence>
<dbReference type="SUPFAM" id="SSF117143">
    <property type="entry name" value="Flagellar hook protein flgE"/>
    <property type="match status" value="1"/>
</dbReference>
<keyword evidence="7" id="KW-0969">Cilium</keyword>
<accession>A0ABX8UW85</accession>
<feature type="domain" description="Flagellar hook protein FlgE D2" evidence="6">
    <location>
        <begin position="25"/>
        <end position="148"/>
    </location>
</feature>
<dbReference type="PANTHER" id="PTHR30435:SF19">
    <property type="entry name" value="FLAGELLAR BASAL-BODY ROD PROTEIN FLGG"/>
    <property type="match status" value="1"/>
</dbReference>
<dbReference type="Pfam" id="PF07559">
    <property type="entry name" value="FlgE_D2"/>
    <property type="match status" value="1"/>
</dbReference>
<dbReference type="InterPro" id="IPR011491">
    <property type="entry name" value="FlgE_D2"/>
</dbReference>
<dbReference type="Proteomes" id="UP000826462">
    <property type="component" value="Chromosome 2"/>
</dbReference>
<feature type="region of interest" description="Disordered" evidence="5">
    <location>
        <begin position="246"/>
        <end position="274"/>
    </location>
</feature>
<name>A0ABX8UW85_9BURK</name>
<dbReference type="Gene3D" id="2.60.98.20">
    <property type="entry name" value="Flagellar hook protein FlgE"/>
    <property type="match status" value="1"/>
</dbReference>
<evidence type="ECO:0000256" key="5">
    <source>
        <dbReference type="SAM" id="MobiDB-lite"/>
    </source>
</evidence>
<feature type="region of interest" description="Disordered" evidence="5">
    <location>
        <begin position="137"/>
        <end position="158"/>
    </location>
</feature>